<evidence type="ECO:0000313" key="1">
    <source>
        <dbReference type="EMBL" id="OZC01390.1"/>
    </source>
</evidence>
<accession>A0A259TUL1</accession>
<dbReference type="InParanoid" id="A0A259TUL1"/>
<sequence length="147" mass="17227">MLRRVPDKYLYGLSRIELRARGGDIGRPFGVYLPDEKAILLYSVPEVWHLPRTGSWLLNSLHRFYADVREVEGGLEVRWPEDGFMTVWFFYAVLAHELGRHYAEQYRRKNRQPVGVVHEEIVADLHARRIFSERLEAPQCAQLHVAV</sequence>
<proteinExistence type="predicted"/>
<dbReference type="Proteomes" id="UP000216446">
    <property type="component" value="Unassembled WGS sequence"/>
</dbReference>
<gene>
    <name evidence="1" type="ORF">BSZ36_17020</name>
</gene>
<name>A0A259TUL1_9BACT</name>
<protein>
    <submittedName>
        <fullName evidence="1">Uncharacterized protein</fullName>
    </submittedName>
</protein>
<dbReference type="AlphaFoldDB" id="A0A259TUL1"/>
<dbReference type="EMBL" id="MQWB01000010">
    <property type="protein sequence ID" value="OZC01390.1"/>
    <property type="molecule type" value="Genomic_DNA"/>
</dbReference>
<organism evidence="1 2">
    <name type="scientific">Rubricoccus marinus</name>
    <dbReference type="NCBI Taxonomy" id="716817"/>
    <lineage>
        <taxon>Bacteria</taxon>
        <taxon>Pseudomonadati</taxon>
        <taxon>Rhodothermota</taxon>
        <taxon>Rhodothermia</taxon>
        <taxon>Rhodothermales</taxon>
        <taxon>Rubricoccaceae</taxon>
        <taxon>Rubricoccus</taxon>
    </lineage>
</organism>
<evidence type="ECO:0000313" key="2">
    <source>
        <dbReference type="Proteomes" id="UP000216446"/>
    </source>
</evidence>
<keyword evidence="2" id="KW-1185">Reference proteome</keyword>
<comment type="caution">
    <text evidence="1">The sequence shown here is derived from an EMBL/GenBank/DDBJ whole genome shotgun (WGS) entry which is preliminary data.</text>
</comment>
<reference evidence="1 2" key="1">
    <citation type="submission" date="2016-11" db="EMBL/GenBank/DDBJ databases">
        <title>Study of marine rhodopsin-containing bacteria.</title>
        <authorList>
            <person name="Yoshizawa S."/>
            <person name="Kumagai Y."/>
            <person name="Kogure K."/>
        </authorList>
    </citation>
    <scope>NUCLEOTIDE SEQUENCE [LARGE SCALE GENOMIC DNA]</scope>
    <source>
        <strain evidence="1 2">SG-29</strain>
    </source>
</reference>